<dbReference type="Proteomes" id="UP000550707">
    <property type="component" value="Unassembled WGS sequence"/>
</dbReference>
<keyword evidence="3" id="KW-1185">Reference proteome</keyword>
<evidence type="ECO:0000313" key="2">
    <source>
        <dbReference type="EMBL" id="KAF6499120.1"/>
    </source>
</evidence>
<dbReference type="AlphaFoldDB" id="A0A7J8JRM4"/>
<evidence type="ECO:0000313" key="3">
    <source>
        <dbReference type="Proteomes" id="UP000550707"/>
    </source>
</evidence>
<gene>
    <name evidence="2" type="ORF">HJG59_001284</name>
</gene>
<protein>
    <submittedName>
        <fullName evidence="2">Ataxin 3</fullName>
    </submittedName>
</protein>
<accession>A0A7J8JRM4</accession>
<organism evidence="2 3">
    <name type="scientific">Molossus molossus</name>
    <name type="common">Pallas' mastiff bat</name>
    <name type="synonym">Vespertilio molossus</name>
    <dbReference type="NCBI Taxonomy" id="27622"/>
    <lineage>
        <taxon>Eukaryota</taxon>
        <taxon>Metazoa</taxon>
        <taxon>Chordata</taxon>
        <taxon>Craniata</taxon>
        <taxon>Vertebrata</taxon>
        <taxon>Euteleostomi</taxon>
        <taxon>Mammalia</taxon>
        <taxon>Eutheria</taxon>
        <taxon>Laurasiatheria</taxon>
        <taxon>Chiroptera</taxon>
        <taxon>Yangochiroptera</taxon>
        <taxon>Molossidae</taxon>
        <taxon>Molossus</taxon>
    </lineage>
</organism>
<dbReference type="EMBL" id="JACASF010000001">
    <property type="protein sequence ID" value="KAF6499120.1"/>
    <property type="molecule type" value="Genomic_DNA"/>
</dbReference>
<sequence>MKKQISVGLFSSVCKVVLEIHLKIFHRHQVHNLLQKSYGKEEKPTLKSSSSSSRTHQDSFRTHVKRRLQVQKHLAVI</sequence>
<name>A0A7J8JRM4_MOLMO</name>
<feature type="region of interest" description="Disordered" evidence="1">
    <location>
        <begin position="36"/>
        <end position="65"/>
    </location>
</feature>
<comment type="caution">
    <text evidence="2">The sequence shown here is derived from an EMBL/GenBank/DDBJ whole genome shotgun (WGS) entry which is preliminary data.</text>
</comment>
<reference evidence="2 3" key="1">
    <citation type="journal article" date="2020" name="Nature">
        <title>Six reference-quality genomes reveal evolution of bat adaptations.</title>
        <authorList>
            <person name="Jebb D."/>
            <person name="Huang Z."/>
            <person name="Pippel M."/>
            <person name="Hughes G.M."/>
            <person name="Lavrichenko K."/>
            <person name="Devanna P."/>
            <person name="Winkler S."/>
            <person name="Jermiin L.S."/>
            <person name="Skirmuntt E.C."/>
            <person name="Katzourakis A."/>
            <person name="Burkitt-Gray L."/>
            <person name="Ray D.A."/>
            <person name="Sullivan K.A.M."/>
            <person name="Roscito J.G."/>
            <person name="Kirilenko B.M."/>
            <person name="Davalos L.M."/>
            <person name="Corthals A.P."/>
            <person name="Power M.L."/>
            <person name="Jones G."/>
            <person name="Ransome R.D."/>
            <person name="Dechmann D.K.N."/>
            <person name="Locatelli A.G."/>
            <person name="Puechmaille S.J."/>
            <person name="Fedrigo O."/>
            <person name="Jarvis E.D."/>
            <person name="Hiller M."/>
            <person name="Vernes S.C."/>
            <person name="Myers E.W."/>
            <person name="Teeling E.C."/>
        </authorList>
    </citation>
    <scope>NUCLEOTIDE SEQUENCE [LARGE SCALE GENOMIC DNA]</scope>
    <source>
        <strain evidence="2">MMolMol1</strain>
        <tissue evidence="2">Muscle</tissue>
    </source>
</reference>
<evidence type="ECO:0000256" key="1">
    <source>
        <dbReference type="SAM" id="MobiDB-lite"/>
    </source>
</evidence>
<proteinExistence type="predicted"/>